<organism evidence="3 4">
    <name type="scientific">Chrysophaeum taylorii</name>
    <dbReference type="NCBI Taxonomy" id="2483200"/>
    <lineage>
        <taxon>Eukaryota</taxon>
        <taxon>Sar</taxon>
        <taxon>Stramenopiles</taxon>
        <taxon>Ochrophyta</taxon>
        <taxon>Pelagophyceae</taxon>
        <taxon>Pelagomonadales</taxon>
        <taxon>Pelagomonadaceae</taxon>
        <taxon>Chrysophaeum</taxon>
    </lineage>
</organism>
<accession>A0AAD7U8X5</accession>
<evidence type="ECO:0000313" key="3">
    <source>
        <dbReference type="EMBL" id="KAJ8599965.1"/>
    </source>
</evidence>
<evidence type="ECO:0000256" key="2">
    <source>
        <dbReference type="SAM" id="SignalP"/>
    </source>
</evidence>
<reference evidence="3" key="1">
    <citation type="submission" date="2023-01" db="EMBL/GenBank/DDBJ databases">
        <title>Metagenome sequencing of chrysophaentin producing Chrysophaeum taylorii.</title>
        <authorList>
            <person name="Davison J."/>
            <person name="Bewley C."/>
        </authorList>
    </citation>
    <scope>NUCLEOTIDE SEQUENCE</scope>
    <source>
        <strain evidence="3">NIES-1699</strain>
    </source>
</reference>
<name>A0AAD7U8X5_9STRA</name>
<sequence>MIFWLVSYVAFGFVAPSRVPKLRSVLVQESPERGTNVLGGELECCCADVRGTGVGTGFWRDGHCSTGKADEGRHTVCVVATDEFLAFSRAVGNDLSTPRPEFLFPGLKSGDLWCLCAARWEQARRAGVAPQVYLRATHEKTLQHTSLDHLREAALDLNESDREVDRLNSLREEAMRAAGLH</sequence>
<comment type="caution">
    <text evidence="3">The sequence shown here is derived from an EMBL/GenBank/DDBJ whole genome shotgun (WGS) entry which is preliminary data.</text>
</comment>
<evidence type="ECO:0008006" key="5">
    <source>
        <dbReference type="Google" id="ProtNLM"/>
    </source>
</evidence>
<gene>
    <name evidence="3" type="ORF">CTAYLR_002857</name>
</gene>
<dbReference type="InterPro" id="IPR018714">
    <property type="entry name" value="DUF2237"/>
</dbReference>
<dbReference type="PANTHER" id="PTHR37466">
    <property type="entry name" value="SLR1628 PROTEIN"/>
    <property type="match status" value="1"/>
</dbReference>
<evidence type="ECO:0000256" key="1">
    <source>
        <dbReference type="SAM" id="Coils"/>
    </source>
</evidence>
<keyword evidence="1" id="KW-0175">Coiled coil</keyword>
<feature type="signal peptide" evidence="2">
    <location>
        <begin position="1"/>
        <end position="16"/>
    </location>
</feature>
<evidence type="ECO:0000313" key="4">
    <source>
        <dbReference type="Proteomes" id="UP001230188"/>
    </source>
</evidence>
<proteinExistence type="predicted"/>
<dbReference type="Proteomes" id="UP001230188">
    <property type="component" value="Unassembled WGS sequence"/>
</dbReference>
<feature type="chain" id="PRO_5042164039" description="DUF2237 domain-containing protein" evidence="2">
    <location>
        <begin position="17"/>
        <end position="181"/>
    </location>
</feature>
<protein>
    <recommendedName>
        <fullName evidence="5">DUF2237 domain-containing protein</fullName>
    </recommendedName>
</protein>
<dbReference type="Gene3D" id="3.30.56.110">
    <property type="entry name" value="Protein of unknown function DUF2237"/>
    <property type="match status" value="1"/>
</dbReference>
<dbReference type="AlphaFoldDB" id="A0AAD7U8X5"/>
<dbReference type="PANTHER" id="PTHR37466:SF1">
    <property type="entry name" value="SLR1628 PROTEIN"/>
    <property type="match status" value="1"/>
</dbReference>
<feature type="coiled-coil region" evidence="1">
    <location>
        <begin position="150"/>
        <end position="177"/>
    </location>
</feature>
<dbReference type="EMBL" id="JAQMWT010000533">
    <property type="protein sequence ID" value="KAJ8599965.1"/>
    <property type="molecule type" value="Genomic_DNA"/>
</dbReference>
<keyword evidence="2" id="KW-0732">Signal</keyword>
<dbReference type="Pfam" id="PF09996">
    <property type="entry name" value="DUF2237"/>
    <property type="match status" value="1"/>
</dbReference>
<keyword evidence="4" id="KW-1185">Reference proteome</keyword>